<comment type="similarity">
    <text evidence="2 21 22">Belongs to the peptidase M2 family.</text>
</comment>
<evidence type="ECO:0000256" key="8">
    <source>
        <dbReference type="ARBA" id="ARBA00022833"/>
    </source>
</evidence>
<evidence type="ECO:0000256" key="2">
    <source>
        <dbReference type="ARBA" id="ARBA00008139"/>
    </source>
</evidence>
<name>A0A443RGV1_9ACAR</name>
<proteinExistence type="inferred from homology"/>
<dbReference type="PANTHER" id="PTHR10514">
    <property type="entry name" value="ANGIOTENSIN-CONVERTING ENZYME"/>
    <property type="match status" value="1"/>
</dbReference>
<dbReference type="PANTHER" id="PTHR10514:SF27">
    <property type="entry name" value="ANGIOTENSIN-CONVERTING ENZYME"/>
    <property type="match status" value="1"/>
</dbReference>
<comment type="cofactor">
    <cofactor evidence="1">
        <name>Zn(2+)</name>
        <dbReference type="ChEBI" id="CHEBI:29105"/>
    </cofactor>
</comment>
<feature type="binding site" evidence="17">
    <location>
        <position position="1311"/>
    </location>
    <ligand>
        <name>chloride</name>
        <dbReference type="ChEBI" id="CHEBI:17996"/>
        <label>1</label>
    </ligand>
</feature>
<dbReference type="GO" id="GO:0005886">
    <property type="term" value="C:plasma membrane"/>
    <property type="evidence" value="ECO:0007669"/>
    <property type="project" value="TreeGrafter"/>
</dbReference>
<feature type="glycosylation site" description="N-linked (GlcNAc...) asparagine; partial" evidence="15">
    <location>
        <position position="1237"/>
    </location>
</feature>
<feature type="disulfide bond" evidence="21">
    <location>
        <begin position="2024"/>
        <end position="2042"/>
    </location>
</feature>
<dbReference type="PRINTS" id="PR00791">
    <property type="entry name" value="PEPDIPTASEA"/>
</dbReference>
<feature type="disulfide bond" evidence="21">
    <location>
        <begin position="843"/>
        <end position="861"/>
    </location>
</feature>
<dbReference type="STRING" id="1965070.A0A443RGV1"/>
<keyword evidence="11 15" id="KW-0325">Glycoprotein</keyword>
<comment type="catalytic activity">
    <reaction evidence="12">
        <text>Release of a C-terminal dipeptide, oligopeptide-|-Xaa-Yaa, when Xaa is not Pro, and Yaa is neither Asp nor Glu. Thus, conversion of angiotensin I to angiotensin II, with increase in vasoconstrictor activity, but no action on angiotensin II.</text>
        <dbReference type="EC" id="3.4.15.1"/>
    </reaction>
</comment>
<feature type="active site" description="Proton donor 1" evidence="14">
    <location>
        <position position="1598"/>
    </location>
</feature>
<evidence type="ECO:0000256" key="18">
    <source>
        <dbReference type="PIRSR" id="PIRSR601548-3"/>
    </source>
</evidence>
<feature type="disulfide bond" evidence="19">
    <location>
        <begin position="1623"/>
        <end position="1634"/>
    </location>
</feature>
<dbReference type="OrthoDB" id="10029630at2759"/>
<evidence type="ECO:0000256" key="20">
    <source>
        <dbReference type="PIRSR" id="PIRSR601548-8"/>
    </source>
</evidence>
<feature type="disulfide bond" evidence="19 21">
    <location>
        <begin position="1437"/>
        <end position="1455"/>
    </location>
</feature>
<dbReference type="PROSITE" id="PS52011">
    <property type="entry name" value="PEPTIDASE_M2"/>
    <property type="match status" value="5"/>
</dbReference>
<keyword evidence="4 22" id="KW-0645">Protease</keyword>
<feature type="glycosylation site" description="N-linked (GlcNAc...) asparagine" evidence="15">
    <location>
        <position position="1155"/>
    </location>
</feature>
<evidence type="ECO:0000256" key="14">
    <source>
        <dbReference type="PIRSR" id="PIRSR601548-1"/>
    </source>
</evidence>
<protein>
    <recommendedName>
        <fullName evidence="13 22">Angiotensin-converting enzyme</fullName>
        <ecNumber evidence="22">3.4.-.-</ecNumber>
    </recommendedName>
</protein>
<dbReference type="Proteomes" id="UP000285301">
    <property type="component" value="Unassembled WGS sequence"/>
</dbReference>
<comment type="caution">
    <text evidence="23">The sequence shown here is derived from an EMBL/GenBank/DDBJ whole genome shotgun (WGS) entry which is preliminary data.</text>
</comment>
<accession>A0A443RGV1</accession>
<dbReference type="CDD" id="cd06461">
    <property type="entry name" value="M2_ACE"/>
    <property type="match status" value="4"/>
</dbReference>
<evidence type="ECO:0000256" key="4">
    <source>
        <dbReference type="ARBA" id="ARBA00022670"/>
    </source>
</evidence>
<dbReference type="EMBL" id="NCKU01000701">
    <property type="protein sequence ID" value="RWS14509.1"/>
    <property type="molecule type" value="Genomic_DNA"/>
</dbReference>
<feature type="binding site" evidence="20">
    <location>
        <position position="1496"/>
    </location>
    <ligand>
        <name>Zn(2+)</name>
        <dbReference type="ChEBI" id="CHEBI:29105"/>
        <label>2</label>
        <note>catalytic</note>
    </ligand>
</feature>
<keyword evidence="6" id="KW-0732">Signal</keyword>
<evidence type="ECO:0000313" key="23">
    <source>
        <dbReference type="EMBL" id="RWS14509.1"/>
    </source>
</evidence>
<feature type="binding site" evidence="18">
    <location>
        <position position="1496"/>
    </location>
    <ligand>
        <name>Zn(2+)</name>
        <dbReference type="ChEBI" id="CHEBI:29105"/>
        <label>1</label>
        <note>catalytic</note>
    </ligand>
</feature>
<evidence type="ECO:0000256" key="19">
    <source>
        <dbReference type="PIRSR" id="PIRSR601548-4"/>
    </source>
</evidence>
<feature type="active site" description="Proton donor 2" evidence="16">
    <location>
        <position position="1598"/>
    </location>
</feature>
<evidence type="ECO:0000256" key="15">
    <source>
        <dbReference type="PIRSR" id="PIRSR601548-10"/>
    </source>
</evidence>
<evidence type="ECO:0000256" key="6">
    <source>
        <dbReference type="ARBA" id="ARBA00022729"/>
    </source>
</evidence>
<feature type="glycosylation site" description="N-linked (GlcNAc...) asparagine; partial" evidence="15">
    <location>
        <position position="1423"/>
    </location>
</feature>
<evidence type="ECO:0000256" key="21">
    <source>
        <dbReference type="PROSITE-ProRule" id="PRU01355"/>
    </source>
</evidence>
<dbReference type="GO" id="GO:0008237">
    <property type="term" value="F:metallopeptidase activity"/>
    <property type="evidence" value="ECO:0007669"/>
    <property type="project" value="UniProtKB-KW"/>
</dbReference>
<organism evidence="23 24">
    <name type="scientific">Dinothrombium tinctorium</name>
    <dbReference type="NCBI Taxonomy" id="1965070"/>
    <lineage>
        <taxon>Eukaryota</taxon>
        <taxon>Metazoa</taxon>
        <taxon>Ecdysozoa</taxon>
        <taxon>Arthropoda</taxon>
        <taxon>Chelicerata</taxon>
        <taxon>Arachnida</taxon>
        <taxon>Acari</taxon>
        <taxon>Acariformes</taxon>
        <taxon>Trombidiformes</taxon>
        <taxon>Prostigmata</taxon>
        <taxon>Anystina</taxon>
        <taxon>Parasitengona</taxon>
        <taxon>Trombidioidea</taxon>
        <taxon>Trombidiidae</taxon>
        <taxon>Dinothrombium</taxon>
    </lineage>
</organism>
<keyword evidence="7 22" id="KW-0378">Hydrolase</keyword>
<evidence type="ECO:0000256" key="17">
    <source>
        <dbReference type="PIRSR" id="PIRSR601548-2"/>
    </source>
</evidence>
<evidence type="ECO:0000256" key="22">
    <source>
        <dbReference type="RuleBase" id="RU361144"/>
    </source>
</evidence>
<dbReference type="GO" id="GO:0046872">
    <property type="term" value="F:metal ion binding"/>
    <property type="evidence" value="ECO:0007669"/>
    <property type="project" value="UniProtKB-KW"/>
</dbReference>
<evidence type="ECO:0000256" key="16">
    <source>
        <dbReference type="PIRSR" id="PIRSR601548-11"/>
    </source>
</evidence>
<dbReference type="FunFam" id="1.10.1370.30:FF:000004">
    <property type="entry name" value="Angiotensin-converting enzyme"/>
    <property type="match status" value="1"/>
</dbReference>
<feature type="binding site" evidence="18">
    <location>
        <position position="1468"/>
    </location>
    <ligand>
        <name>Zn(2+)</name>
        <dbReference type="ChEBI" id="CHEBI:29105"/>
        <label>1</label>
        <note>catalytic</note>
    </ligand>
</feature>
<gene>
    <name evidence="23" type="ORF">B4U79_00787</name>
</gene>
<keyword evidence="5 18" id="KW-0479">Metal-binding</keyword>
<dbReference type="InterPro" id="IPR001548">
    <property type="entry name" value="Peptidase_M2"/>
</dbReference>
<feature type="active site" description="Proton acceptor 1" evidence="14">
    <location>
        <position position="1469"/>
    </location>
</feature>
<dbReference type="EC" id="3.4.-.-" evidence="22"/>
<dbReference type="GO" id="GO:0008241">
    <property type="term" value="F:peptidyl-dipeptidase activity"/>
    <property type="evidence" value="ECO:0007669"/>
    <property type="project" value="UniProtKB-EC"/>
</dbReference>
<dbReference type="GO" id="GO:0006508">
    <property type="term" value="P:proteolysis"/>
    <property type="evidence" value="ECO:0007669"/>
    <property type="project" value="UniProtKB-KW"/>
</dbReference>
<comment type="caution">
    <text evidence="21">Lacks conserved residue(s) required for the propagation of feature annotation.</text>
</comment>
<keyword evidence="9 22" id="KW-0482">Metalloprotease</keyword>
<keyword evidence="3 22" id="KW-0121">Carboxypeptidase</keyword>
<dbReference type="GO" id="GO:0004180">
    <property type="term" value="F:carboxypeptidase activity"/>
    <property type="evidence" value="ECO:0007669"/>
    <property type="project" value="UniProtKB-KW"/>
</dbReference>
<feature type="active site" description="Proton acceptor 1" evidence="16">
    <location>
        <position position="875"/>
    </location>
</feature>
<feature type="binding site" evidence="20">
    <location>
        <position position="1472"/>
    </location>
    <ligand>
        <name>Zn(2+)</name>
        <dbReference type="ChEBI" id="CHEBI:29105"/>
        <label>2</label>
        <note>catalytic</note>
    </ligand>
</feature>
<evidence type="ECO:0000256" key="12">
    <source>
        <dbReference type="ARBA" id="ARBA00036868"/>
    </source>
</evidence>
<evidence type="ECO:0000256" key="10">
    <source>
        <dbReference type="ARBA" id="ARBA00023157"/>
    </source>
</evidence>
<dbReference type="SUPFAM" id="SSF55486">
    <property type="entry name" value="Metalloproteases ('zincins'), catalytic domain"/>
    <property type="match status" value="4"/>
</dbReference>
<evidence type="ECO:0000256" key="9">
    <source>
        <dbReference type="ARBA" id="ARBA00023049"/>
    </source>
</evidence>
<feature type="active site" description="Proton donor 1" evidence="16">
    <location>
        <position position="1004"/>
    </location>
</feature>
<evidence type="ECO:0000256" key="1">
    <source>
        <dbReference type="ARBA" id="ARBA00001947"/>
    </source>
</evidence>
<evidence type="ECO:0000256" key="5">
    <source>
        <dbReference type="ARBA" id="ARBA00022723"/>
    </source>
</evidence>
<evidence type="ECO:0000256" key="7">
    <source>
        <dbReference type="ARBA" id="ARBA00022801"/>
    </source>
</evidence>
<dbReference type="Pfam" id="PF01401">
    <property type="entry name" value="Peptidase_M2"/>
    <property type="match status" value="5"/>
</dbReference>
<reference evidence="23 24" key="1">
    <citation type="journal article" date="2018" name="Gigascience">
        <title>Genomes of trombidid mites reveal novel predicted allergens and laterally-transferred genes associated with secondary metabolism.</title>
        <authorList>
            <person name="Dong X."/>
            <person name="Chaisiri K."/>
            <person name="Xia D."/>
            <person name="Armstrong S.D."/>
            <person name="Fang Y."/>
            <person name="Donnelly M.J."/>
            <person name="Kadowaki T."/>
            <person name="McGarry J.W."/>
            <person name="Darby A.C."/>
            <person name="Makepeace B.L."/>
        </authorList>
    </citation>
    <scope>NUCLEOTIDE SEQUENCE [LARGE SCALE GENOMIC DNA]</scope>
    <source>
        <strain evidence="23">UoL-WK</strain>
    </source>
</reference>
<evidence type="ECO:0000256" key="3">
    <source>
        <dbReference type="ARBA" id="ARBA00022645"/>
    </source>
</evidence>
<keyword evidence="8 18" id="KW-0862">Zinc</keyword>
<sequence>MSAKPLLEYFAPLREFLKSQLKNEIGWQNKPEKYIVLIVTKFCALQDYSNEESAKKFLEFLDENKTEEYKNFQDAKRLKQLDRIFWEELIKYNYETFKDQSIRRQFKKLSRLGDAALGDKAQRFYELISEMGSKYGSAKICVKDKCNLTLYPDLTQLMAKERDYETLKEAWVNWRNASGKKIRKIFKEYVQLGNEMAVKNSRRDDGTIPAHLLGNMWAQQWSNIMNEITPFPNLPKLDVTEEMIKQGYDAFKMFRLAESFFVGLGLPPMTEEFWNKSMLVKPKDREVVCHPSAWYFGTQNDFRINMCTEVNMHDLVVIHHEMGHIEYFMLCVNQPTVFQSGANSGFHEALGDLMALSVSTPKHLIKIGLLKDYKESNDSLINYQLKMALDKVAFLPFGYLIDLWRWDVFSGKIPSNDYNKRWWEFRIKYQGVSPPVMRSEDDFDPGAKYHIPNNRPYISYFVAFILQFQFHKALCEIANQPVLYTCDIDGNKEVGTKIREVFGQCSSTSWQEQLKQLTGSSEMSAKPLLEYFAPLREFLRSQLKKEEIGWQYNLEKYFANYGNTVSVTIFFQDAERLKQLDRVFWEELIKYKYETFKDPSVRRQFKKLSILGDAALGDKTQRFYDLVSDMVSIYRSARICVKNEYNLTLHPDIMEIMAEEREYKTLSEAWVNWRNASGKKMRKMFKEYVNLGNEMAVKNSIRDLKFNNLGDLWLEEYETKNFKKILEELWKEVEEFYKELHAFIRKRLKLKYKKLMPDDGTIPAHLLGNMWAQQWTNIMNEITPFSNISKLNVTGEMIKEGFDPIKMFRLAESFFVGLGLPPMTEEFWNKSMLVKPNDKEVDCHPSAWYSGTPNDFRINMCTRVNMQDLIMIHHEMGHIEYFMLCADKPLVLQGGANSGFEEALGDVMALSVSTPKHLTKIGLLKDYTESKDSLINHQLMMALDKVAFLPFAYLVDLWRWDVFAGKIPSSEYNKRWWELRIKYQGVSPPVKRTEDDFDPGSFFHVAANVPYINYFVAFVLQFQFHKAFCEIANQPVLYTCDIDGNKEVGTKIREVFGQCSSTSWQEQLKQLTGSSEMSAKPLLEYFAPLREYLRSQLKAEDVGWQIKPEKYFAKFSASQDYSDEESAKQFLEILNANKTKELNVLLNKSWDYSTNLNLTKLMDLLLETARFKQIDELFQEELLKYKYEEFKDPLVRRQFEKLLSLRISASGDKAQKFSQIVSEMGTIYAKARICVKNKCDLPLDPDIIELMAKERDYETLKEAWVNWRDASGKKMRKLYEEYVKLGNEMVVKSSIKNLKFDNLGDLWLLEYETENFKAILEELWKEVEEFYKEFHAYVRMRLKIKYGKLMPDDGTIPAHLLGSMGAEQWSNILNELKPFPFLSELDVTGEMIKQGYDPIKMFELAEKFFVSLGLPSMTEEFWNKSMFVKPKDREVVCHPSAWNFGTKTDFRINMCTQVNMGDLIVLHHEMGHIEYYMLCKSQPLVFQAGANSGFHEALGDLMTLSILTPKHLTKIGLLRDYKDNYNSMINHQLMMALSKVAFLPFGYLVDLWRWDIFSGKIPSSEYNKRWWELRIKYQGVSPPVTRSEDDCDPGSFFHVSANVPYIKYFVAFILQFQFHKALCEIAVQPVLHSCDIDGNKDVGNKIREVFGQCSSTPWQEQLKQLTGESEMSAKPLLEYFAPLRQFLRSQLKTEEIGWQYKPEKYFDYSDEESAKQFLEILNANKTKAYNALLNANWDYTTNLNSFTRRNLLRESARSHYIYMKFWEEVVKYNYEMFKDPYVRRQFEKLSILGYEALGDKVQRFFGLIHNMESIYGNAKICVKNFCNLPLDPGITELIAKERDYETLKEAWINWRDESGKKMMKMYEEYVKLGNEMAVKNSIKNLKFNNLGEFWLVDYEAKNFEEVLEELWKEIENFYKELHAYVRMKLKSKYGKLMPDDGTIPAHLLGNMWAEQWLNIESEISPFPNLPKLDVTNEMIKQNYNALKMFQMAESFFVGLGLPPMTQEFWNKSIFVRPNDREVVCSPSAWNFHTQTDFRIKMCTRVNMKNLFVIYHEMGHIEYFMLSKDQPLVFQRGANNGFQEAFGEAFALFLSSVKHLRKIGFLKDYKDSDDSLINHQLQMALDKVVSLPFRYLIDKWRWDVFSGKISSNEYNKRWWELRIKYQGVSPPVIRTEIDFDPGGNYHVPSNTQSIGSFVAYILQFQFYKTMCEIANQPVLYNCDIYGNKQVGNKIRVVFKHGFSIPWQEQLKQLTGKSEMSAKPLLEYFAPLRKFLRSQLKEKEIGWQYKPVNYIGNMKSNS</sequence>
<feature type="active site" description="Proton acceptor 2" evidence="16">
    <location>
        <position position="1469"/>
    </location>
</feature>
<feature type="binding site" evidence="18">
    <location>
        <position position="1472"/>
    </location>
    <ligand>
        <name>Zn(2+)</name>
        <dbReference type="ChEBI" id="CHEBI:29105"/>
        <label>1</label>
        <note>catalytic</note>
    </ligand>
</feature>
<evidence type="ECO:0000313" key="24">
    <source>
        <dbReference type="Proteomes" id="UP000285301"/>
    </source>
</evidence>
<evidence type="ECO:0000256" key="13">
    <source>
        <dbReference type="ARBA" id="ARBA00039858"/>
    </source>
</evidence>
<feature type="disulfide bond" evidence="21">
    <location>
        <begin position="289"/>
        <end position="307"/>
    </location>
</feature>
<evidence type="ECO:0000256" key="11">
    <source>
        <dbReference type="ARBA" id="ARBA00023180"/>
    </source>
</evidence>
<keyword evidence="10 19" id="KW-1015">Disulfide bond</keyword>
<feature type="binding site" evidence="20">
    <location>
        <position position="1468"/>
    </location>
    <ligand>
        <name>Zn(2+)</name>
        <dbReference type="ChEBI" id="CHEBI:29105"/>
        <label>2</label>
        <note>catalytic</note>
    </ligand>
</feature>
<keyword evidence="24" id="KW-1185">Reference proteome</keyword>
<dbReference type="Gene3D" id="1.10.1370.30">
    <property type="match status" value="5"/>
</dbReference>